<gene>
    <name evidence="1" type="ORF">VITISV_019199</name>
</gene>
<organism evidence="1">
    <name type="scientific">Vitis vinifera</name>
    <name type="common">Grape</name>
    <dbReference type="NCBI Taxonomy" id="29760"/>
    <lineage>
        <taxon>Eukaryota</taxon>
        <taxon>Viridiplantae</taxon>
        <taxon>Streptophyta</taxon>
        <taxon>Embryophyta</taxon>
        <taxon>Tracheophyta</taxon>
        <taxon>Spermatophyta</taxon>
        <taxon>Magnoliopsida</taxon>
        <taxon>eudicotyledons</taxon>
        <taxon>Gunneridae</taxon>
        <taxon>Pentapetalae</taxon>
        <taxon>rosids</taxon>
        <taxon>Vitales</taxon>
        <taxon>Vitaceae</taxon>
        <taxon>Viteae</taxon>
        <taxon>Vitis</taxon>
    </lineage>
</organism>
<dbReference type="EMBL" id="AM478576">
    <property type="protein sequence ID" value="CAN72938.1"/>
    <property type="molecule type" value="Genomic_DNA"/>
</dbReference>
<reference evidence="1" key="1">
    <citation type="journal article" date="2007" name="PLoS ONE">
        <title>The first genome sequence of an elite grapevine cultivar (Pinot noir Vitis vinifera L.): coping with a highly heterozygous genome.</title>
        <authorList>
            <person name="Velasco R."/>
            <person name="Zharkikh A."/>
            <person name="Troggio M."/>
            <person name="Cartwright D.A."/>
            <person name="Cestaro A."/>
            <person name="Pruss D."/>
            <person name="Pindo M."/>
            <person name="FitzGerald L.M."/>
            <person name="Vezzulli S."/>
            <person name="Reid J."/>
            <person name="Malacarne G."/>
            <person name="Iliev D."/>
            <person name="Coppola G."/>
            <person name="Wardell B."/>
            <person name="Micheletti D."/>
            <person name="Macalma T."/>
            <person name="Facci M."/>
            <person name="Mitchell J.T."/>
            <person name="Perazzolli M."/>
            <person name="Eldredge G."/>
            <person name="Gatto P."/>
            <person name="Oyzerski R."/>
            <person name="Moretto M."/>
            <person name="Gutin N."/>
            <person name="Stefanini M."/>
            <person name="Chen Y."/>
            <person name="Segala C."/>
            <person name="Davenport C."/>
            <person name="Dematte L."/>
            <person name="Mraz A."/>
            <person name="Battilana J."/>
            <person name="Stormo K."/>
            <person name="Costa F."/>
            <person name="Tao Q."/>
            <person name="Si-Ammour A."/>
            <person name="Harkins T."/>
            <person name="Lackey A."/>
            <person name="Perbost C."/>
            <person name="Taillon B."/>
            <person name="Stella A."/>
            <person name="Solovyev V."/>
            <person name="Fawcett J.A."/>
            <person name="Sterck L."/>
            <person name="Vandepoele K."/>
            <person name="Grando S.M."/>
            <person name="Toppo S."/>
            <person name="Moser C."/>
            <person name="Lanchbury J."/>
            <person name="Bogden R."/>
            <person name="Skolnick M."/>
            <person name="Sgaramella V."/>
            <person name="Bhatnagar S.K."/>
            <person name="Fontana P."/>
            <person name="Gutin A."/>
            <person name="Van de Peer Y."/>
            <person name="Salamini F."/>
            <person name="Viola R."/>
        </authorList>
    </citation>
    <scope>NUCLEOTIDE SEQUENCE</scope>
</reference>
<accession>A5C1B0</accession>
<proteinExistence type="predicted"/>
<dbReference type="AlphaFoldDB" id="A5C1B0"/>
<name>A5C1B0_VITVI</name>
<protein>
    <submittedName>
        <fullName evidence="1">Uncharacterized protein</fullName>
    </submittedName>
</protein>
<sequence>MEFGFFEYIFPISMLPLVELSKQLARSLVPQRKLALALALALAPFLLQTLYLHELGFWLAHKSVQPPAPPYDVPDVGQEMWYSLFH</sequence>
<evidence type="ECO:0000313" key="1">
    <source>
        <dbReference type="EMBL" id="CAN72938.1"/>
    </source>
</evidence>